<dbReference type="PROSITE" id="PS50005">
    <property type="entry name" value="TPR"/>
    <property type="match status" value="1"/>
</dbReference>
<keyword evidence="10" id="KW-1185">Reference proteome</keyword>
<dbReference type="OrthoDB" id="9801841at2"/>
<evidence type="ECO:0000259" key="8">
    <source>
        <dbReference type="PROSITE" id="PS50011"/>
    </source>
</evidence>
<dbReference type="PANTHER" id="PTHR43289">
    <property type="entry name" value="MITOGEN-ACTIVATED PROTEIN KINASE KINASE KINASE 20-RELATED"/>
    <property type="match status" value="1"/>
</dbReference>
<dbReference type="InterPro" id="IPR011990">
    <property type="entry name" value="TPR-like_helical_dom_sf"/>
</dbReference>
<feature type="compositionally biased region" description="Polar residues" evidence="7">
    <location>
        <begin position="547"/>
        <end position="560"/>
    </location>
</feature>
<dbReference type="InterPro" id="IPR008266">
    <property type="entry name" value="Tyr_kinase_AS"/>
</dbReference>
<dbReference type="AlphaFoldDB" id="A0A540X447"/>
<evidence type="ECO:0000313" key="9">
    <source>
        <dbReference type="EMBL" id="TQF16033.1"/>
    </source>
</evidence>
<feature type="repeat" description="TPR" evidence="5">
    <location>
        <begin position="602"/>
        <end position="635"/>
    </location>
</feature>
<evidence type="ECO:0000256" key="1">
    <source>
        <dbReference type="ARBA" id="ARBA00022679"/>
    </source>
</evidence>
<dbReference type="PROSITE" id="PS00109">
    <property type="entry name" value="PROTEIN_KINASE_TYR"/>
    <property type="match status" value="1"/>
</dbReference>
<name>A0A540X447_9BACT</name>
<evidence type="ECO:0000256" key="4">
    <source>
        <dbReference type="ARBA" id="ARBA00022840"/>
    </source>
</evidence>
<keyword evidence="5" id="KW-0802">TPR repeat</keyword>
<keyword evidence="3 9" id="KW-0418">Kinase</keyword>
<dbReference type="Gene3D" id="3.30.200.20">
    <property type="entry name" value="Phosphorylase Kinase, domain 1"/>
    <property type="match status" value="1"/>
</dbReference>
<sequence>MALQPGDRFGRYELVSWLGRGGMAETWRARWMGDAGVTKSVLIKKVLPEFVADDAFVSMFINEARISATLSHGCIAQVFDFGRVEGQYYLAMELVDGQPLHHVLKRALKTGLSRMPIPLATYITLEMCRGLHYAHTRTDDKGKPLGIVHRDISPDNVLISYEGQVKIVDFGIAKAQLARNFMTEPGVVKGKYLYFSPEQARGYEVDARSDVWSTGLVLYEMLVGQPPVSGTQAAVMMRMAHGEFPSPRDVRGDLPVELDELVMKALSVDLSARYESANAFADALAAFLYSHAPRFSTMNLAYLVRVLFRGDMALEGRELSVPASFIEELTLWRAGGAPPEVPPKKERGKKTASRAETEMDLEMRSDQQRTTRRLLPALGVGSAHATEETPETQEPEALASSSGGLWGWRLILGIAAVLVGGAVVFHGYNIEPESAVIPSSNPMAPYRPPGGYPPGATKADVLHARVLLDREDFPGAASLAEKCLAVVPNHPDCLWIAGASMVRLNQLPEAEVHFKRLLTEHRDHPLAETARALMAETKSQRKDGTPSAPTSRPSSESTRVASVNATLADEWVEKLGTLIKQQKYREALAAAERCIAIAPENPDCHLMMGIIHARSHRFDEGAAHYRRFLELAPADHSYRKGVEQQVRDYDSRSGSR</sequence>
<organism evidence="9 10">
    <name type="scientific">Myxococcus llanfairpwllgwyngyllgogerychwyrndrobwllllantysiliogogogochensis</name>
    <dbReference type="NCBI Taxonomy" id="2590453"/>
    <lineage>
        <taxon>Bacteria</taxon>
        <taxon>Pseudomonadati</taxon>
        <taxon>Myxococcota</taxon>
        <taxon>Myxococcia</taxon>
        <taxon>Myxococcales</taxon>
        <taxon>Cystobacterineae</taxon>
        <taxon>Myxococcaceae</taxon>
        <taxon>Myxococcus</taxon>
    </lineage>
</organism>
<gene>
    <name evidence="9" type="ORF">FJV41_10710</name>
</gene>
<dbReference type="RefSeq" id="WP_141642343.1">
    <property type="nucleotide sequence ID" value="NZ_VIFM01000031.1"/>
</dbReference>
<protein>
    <submittedName>
        <fullName evidence="9">Protein kinase</fullName>
    </submittedName>
</protein>
<accession>A0A540X447</accession>
<dbReference type="InterPro" id="IPR011009">
    <property type="entry name" value="Kinase-like_dom_sf"/>
</dbReference>
<dbReference type="InterPro" id="IPR019734">
    <property type="entry name" value="TPR_rpt"/>
</dbReference>
<dbReference type="EMBL" id="VIFM01000031">
    <property type="protein sequence ID" value="TQF16033.1"/>
    <property type="molecule type" value="Genomic_DNA"/>
</dbReference>
<dbReference type="Gene3D" id="1.10.510.10">
    <property type="entry name" value="Transferase(Phosphotransferase) domain 1"/>
    <property type="match status" value="1"/>
</dbReference>
<dbReference type="Pfam" id="PF14559">
    <property type="entry name" value="TPR_19"/>
    <property type="match status" value="1"/>
</dbReference>
<comment type="caution">
    <text evidence="9">The sequence shown here is derived from an EMBL/GenBank/DDBJ whole genome shotgun (WGS) entry which is preliminary data.</text>
</comment>
<keyword evidence="4 6" id="KW-0067">ATP-binding</keyword>
<evidence type="ECO:0000313" key="10">
    <source>
        <dbReference type="Proteomes" id="UP000315369"/>
    </source>
</evidence>
<proteinExistence type="predicted"/>
<dbReference type="Gene3D" id="1.25.40.10">
    <property type="entry name" value="Tetratricopeptide repeat domain"/>
    <property type="match status" value="2"/>
</dbReference>
<dbReference type="PROSITE" id="PS00107">
    <property type="entry name" value="PROTEIN_KINASE_ATP"/>
    <property type="match status" value="1"/>
</dbReference>
<reference evidence="9 10" key="1">
    <citation type="submission" date="2019-06" db="EMBL/GenBank/DDBJ databases">
        <authorList>
            <person name="Livingstone P."/>
            <person name="Whitworth D."/>
        </authorList>
    </citation>
    <scope>NUCLEOTIDE SEQUENCE [LARGE SCALE GENOMIC DNA]</scope>
    <source>
        <strain evidence="9 10">AM401</strain>
    </source>
</reference>
<keyword evidence="2 6" id="KW-0547">Nucleotide-binding</keyword>
<dbReference type="PROSITE" id="PS50011">
    <property type="entry name" value="PROTEIN_KINASE_DOM"/>
    <property type="match status" value="1"/>
</dbReference>
<feature type="compositionally biased region" description="Basic and acidic residues" evidence="7">
    <location>
        <begin position="353"/>
        <end position="369"/>
    </location>
</feature>
<dbReference type="SUPFAM" id="SSF56112">
    <property type="entry name" value="Protein kinase-like (PK-like)"/>
    <property type="match status" value="1"/>
</dbReference>
<dbReference type="GO" id="GO:0005524">
    <property type="term" value="F:ATP binding"/>
    <property type="evidence" value="ECO:0007669"/>
    <property type="project" value="UniProtKB-UniRule"/>
</dbReference>
<dbReference type="InterPro" id="IPR000719">
    <property type="entry name" value="Prot_kinase_dom"/>
</dbReference>
<dbReference type="PANTHER" id="PTHR43289:SF6">
    <property type="entry name" value="SERINE_THREONINE-PROTEIN KINASE NEKL-3"/>
    <property type="match status" value="1"/>
</dbReference>
<dbReference type="InterPro" id="IPR017441">
    <property type="entry name" value="Protein_kinase_ATP_BS"/>
</dbReference>
<dbReference type="SUPFAM" id="SSF48452">
    <property type="entry name" value="TPR-like"/>
    <property type="match status" value="1"/>
</dbReference>
<keyword evidence="1" id="KW-0808">Transferase</keyword>
<evidence type="ECO:0000256" key="3">
    <source>
        <dbReference type="ARBA" id="ARBA00022777"/>
    </source>
</evidence>
<dbReference type="GO" id="GO:0004674">
    <property type="term" value="F:protein serine/threonine kinase activity"/>
    <property type="evidence" value="ECO:0007669"/>
    <property type="project" value="TreeGrafter"/>
</dbReference>
<feature type="region of interest" description="Disordered" evidence="7">
    <location>
        <begin position="536"/>
        <end position="560"/>
    </location>
</feature>
<dbReference type="SMART" id="SM00028">
    <property type="entry name" value="TPR"/>
    <property type="match status" value="3"/>
</dbReference>
<dbReference type="Pfam" id="PF00069">
    <property type="entry name" value="Pkinase"/>
    <property type="match status" value="1"/>
</dbReference>
<feature type="region of interest" description="Disordered" evidence="7">
    <location>
        <begin position="336"/>
        <end position="370"/>
    </location>
</feature>
<evidence type="ECO:0000256" key="6">
    <source>
        <dbReference type="PROSITE-ProRule" id="PRU10141"/>
    </source>
</evidence>
<evidence type="ECO:0000256" key="2">
    <source>
        <dbReference type="ARBA" id="ARBA00022741"/>
    </source>
</evidence>
<feature type="domain" description="Protein kinase" evidence="8">
    <location>
        <begin position="12"/>
        <end position="288"/>
    </location>
</feature>
<evidence type="ECO:0000256" key="7">
    <source>
        <dbReference type="SAM" id="MobiDB-lite"/>
    </source>
</evidence>
<feature type="binding site" evidence="6">
    <location>
        <position position="45"/>
    </location>
    <ligand>
        <name>ATP</name>
        <dbReference type="ChEBI" id="CHEBI:30616"/>
    </ligand>
</feature>
<evidence type="ECO:0000256" key="5">
    <source>
        <dbReference type="PROSITE-ProRule" id="PRU00339"/>
    </source>
</evidence>
<dbReference type="CDD" id="cd14014">
    <property type="entry name" value="STKc_PknB_like"/>
    <property type="match status" value="1"/>
</dbReference>
<dbReference type="Proteomes" id="UP000315369">
    <property type="component" value="Unassembled WGS sequence"/>
</dbReference>